<organism evidence="1 2">
    <name type="scientific">Basidiobolus ranarum</name>
    <dbReference type="NCBI Taxonomy" id="34480"/>
    <lineage>
        <taxon>Eukaryota</taxon>
        <taxon>Fungi</taxon>
        <taxon>Fungi incertae sedis</taxon>
        <taxon>Zoopagomycota</taxon>
        <taxon>Entomophthoromycotina</taxon>
        <taxon>Basidiobolomycetes</taxon>
        <taxon>Basidiobolales</taxon>
        <taxon>Basidiobolaceae</taxon>
        <taxon>Basidiobolus</taxon>
    </lineage>
</organism>
<dbReference type="InterPro" id="IPR011990">
    <property type="entry name" value="TPR-like_helical_dom_sf"/>
</dbReference>
<accession>A0ABR2WM24</accession>
<dbReference type="Pfam" id="PF08238">
    <property type="entry name" value="Sel1"/>
    <property type="match status" value="8"/>
</dbReference>
<sequence>MTAITTYLVTRSKKILERLNKKYRSNKSPGEESSRLFKLGERYFFGKGRTRKEERRAAEYFKLSAELGNHQARAVLGFCYEFGLGVRRDFKLAEANYIKSAEYGDGLAQARLTFLRKYGRPSVKIDWVEADLWQQRIEKQGKDSLKWLFHAASRECNAAAQYCLGVCYHDGIGVPKDEVEAFKWYKKSAEQGHPRGQGILGYCYGEGFGVEKDEVEAMQWYRKAAEQGESVAIYNVGYCYEDGIGVKKDPVEAVKWYRISAEQGNAFAQNSLGYCYEDGIGIDKDQPKAAEWYRCSAKQGYPWAECNLGYCYQNGIGVSKDEFQGAQWYRRAAIQGHARAQHNLGFCYQNGIGVAKDVKEAVKCCS</sequence>
<gene>
    <name evidence="1" type="ORF">K7432_011631</name>
</gene>
<reference evidence="1 2" key="1">
    <citation type="submission" date="2023-04" db="EMBL/GenBank/DDBJ databases">
        <title>Genome of Basidiobolus ranarum AG-B5.</title>
        <authorList>
            <person name="Stajich J.E."/>
            <person name="Carter-House D."/>
            <person name="Gryganskyi A."/>
        </authorList>
    </citation>
    <scope>NUCLEOTIDE SEQUENCE [LARGE SCALE GENOMIC DNA]</scope>
    <source>
        <strain evidence="1 2">AG-B5</strain>
    </source>
</reference>
<dbReference type="SUPFAM" id="SSF81901">
    <property type="entry name" value="HCP-like"/>
    <property type="match status" value="3"/>
</dbReference>
<name>A0ABR2WM24_9FUNG</name>
<keyword evidence="2" id="KW-1185">Reference proteome</keyword>
<comment type="caution">
    <text evidence="1">The sequence shown here is derived from an EMBL/GenBank/DDBJ whole genome shotgun (WGS) entry which is preliminary data.</text>
</comment>
<evidence type="ECO:0000313" key="2">
    <source>
        <dbReference type="Proteomes" id="UP001479436"/>
    </source>
</evidence>
<dbReference type="PANTHER" id="PTHR43628">
    <property type="entry name" value="ACTIVATOR OF C KINASE PROTEIN 1-RELATED"/>
    <property type="match status" value="1"/>
</dbReference>
<evidence type="ECO:0000313" key="1">
    <source>
        <dbReference type="EMBL" id="KAK9762534.1"/>
    </source>
</evidence>
<dbReference type="SMART" id="SM00671">
    <property type="entry name" value="SEL1"/>
    <property type="match status" value="8"/>
</dbReference>
<dbReference type="PANTHER" id="PTHR43628:SF1">
    <property type="entry name" value="CHITIN SYNTHASE REGULATORY FACTOR 2-RELATED"/>
    <property type="match status" value="1"/>
</dbReference>
<dbReference type="Gene3D" id="1.25.40.10">
    <property type="entry name" value="Tetratricopeptide repeat domain"/>
    <property type="match status" value="3"/>
</dbReference>
<dbReference type="InterPro" id="IPR052945">
    <property type="entry name" value="Mitotic_Regulator"/>
</dbReference>
<protein>
    <submittedName>
        <fullName evidence="1">Uncharacterized protein</fullName>
    </submittedName>
</protein>
<proteinExistence type="predicted"/>
<dbReference type="InterPro" id="IPR006597">
    <property type="entry name" value="Sel1-like"/>
</dbReference>
<dbReference type="Proteomes" id="UP001479436">
    <property type="component" value="Unassembled WGS sequence"/>
</dbReference>
<dbReference type="EMBL" id="JASJQH010000921">
    <property type="protein sequence ID" value="KAK9762534.1"/>
    <property type="molecule type" value="Genomic_DNA"/>
</dbReference>